<keyword evidence="1" id="KW-0732">Signal</keyword>
<dbReference type="RefSeq" id="XP_039133296.1">
    <property type="nucleotide sequence ID" value="XM_039277362.1"/>
</dbReference>
<dbReference type="Pfam" id="PF13966">
    <property type="entry name" value="zf-RVT"/>
    <property type="match status" value="1"/>
</dbReference>
<protein>
    <submittedName>
        <fullName evidence="4">Uncharacterized protein LOC120270365</fullName>
    </submittedName>
</protein>
<evidence type="ECO:0000313" key="4">
    <source>
        <dbReference type="RefSeq" id="XP_039133296.1"/>
    </source>
</evidence>
<accession>A0AB40C0Q1</accession>
<dbReference type="PANTHER" id="PTHR33116">
    <property type="entry name" value="REVERSE TRANSCRIPTASE ZINC-BINDING DOMAIN-CONTAINING PROTEIN-RELATED-RELATED"/>
    <property type="match status" value="1"/>
</dbReference>
<evidence type="ECO:0000313" key="3">
    <source>
        <dbReference type="Proteomes" id="UP001515500"/>
    </source>
</evidence>
<reference evidence="4" key="1">
    <citation type="submission" date="2025-08" db="UniProtKB">
        <authorList>
            <consortium name="RefSeq"/>
        </authorList>
    </citation>
    <scope>IDENTIFICATION</scope>
</reference>
<organism evidence="3 4">
    <name type="scientific">Dioscorea cayennensis subsp. rotundata</name>
    <name type="common">White Guinea yam</name>
    <name type="synonym">Dioscorea rotundata</name>
    <dbReference type="NCBI Taxonomy" id="55577"/>
    <lineage>
        <taxon>Eukaryota</taxon>
        <taxon>Viridiplantae</taxon>
        <taxon>Streptophyta</taxon>
        <taxon>Embryophyta</taxon>
        <taxon>Tracheophyta</taxon>
        <taxon>Spermatophyta</taxon>
        <taxon>Magnoliopsida</taxon>
        <taxon>Liliopsida</taxon>
        <taxon>Dioscoreales</taxon>
        <taxon>Dioscoreaceae</taxon>
        <taxon>Dioscorea</taxon>
    </lineage>
</organism>
<evidence type="ECO:0000259" key="2">
    <source>
        <dbReference type="Pfam" id="PF13966"/>
    </source>
</evidence>
<dbReference type="InterPro" id="IPR026960">
    <property type="entry name" value="RVT-Znf"/>
</dbReference>
<proteinExistence type="predicted"/>
<dbReference type="GeneID" id="120270365"/>
<feature type="domain" description="Reverse transcriptase zinc-binding" evidence="2">
    <location>
        <begin position="176"/>
        <end position="266"/>
    </location>
</feature>
<evidence type="ECO:0000256" key="1">
    <source>
        <dbReference type="SAM" id="SignalP"/>
    </source>
</evidence>
<feature type="signal peptide" evidence="1">
    <location>
        <begin position="1"/>
        <end position="28"/>
    </location>
</feature>
<feature type="chain" id="PRO_5044216135" evidence="1">
    <location>
        <begin position="29"/>
        <end position="320"/>
    </location>
</feature>
<name>A0AB40C0Q1_DIOCR</name>
<gene>
    <name evidence="4" type="primary">LOC120270365</name>
</gene>
<dbReference type="AlphaFoldDB" id="A0AB40C0Q1"/>
<dbReference type="PANTHER" id="PTHR33116:SF86">
    <property type="entry name" value="REVERSE TRANSCRIPTASE DOMAIN-CONTAINING PROTEIN"/>
    <property type="match status" value="1"/>
</dbReference>
<sequence>MGKGTLLISNLFFAYESLLFFKATVLEAESMRELLKTSKIASGLEINYGKSALLFITNTPMIDRGRVCNILQFHEASHLGKYLGVPICIRRKKLMAFSFIHDRVWHKLQNWNTKYLSRAGKSVLIKAVSKSIPNHYMSVYLLLVEMCHELEKMMNSFCIKEVEDSIYWWPNKIGLYKVKEAYQLLTSVESRDMNTHEDNFWLKLWKLQGPPKVLDLMWRATSRCLPTKARLLEKSIQIDTGCIVCQEGIESDVHILFYCHFAKECWHLSGLSLQYVGLSGSIEMKFYGMGFTCMPEEQSVWQLLFSPVGRKHKTEVEMGK</sequence>
<dbReference type="Proteomes" id="UP001515500">
    <property type="component" value="Chromosome 10"/>
</dbReference>
<keyword evidence="3" id="KW-1185">Reference proteome</keyword>